<proteinExistence type="predicted"/>
<evidence type="ECO:0000313" key="2">
    <source>
        <dbReference type="EMBL" id="KAF2691978.1"/>
    </source>
</evidence>
<accession>A0A6G1JNH3</accession>
<protein>
    <submittedName>
        <fullName evidence="2">Uncharacterized protein</fullName>
    </submittedName>
</protein>
<feature type="region of interest" description="Disordered" evidence="1">
    <location>
        <begin position="33"/>
        <end position="91"/>
    </location>
</feature>
<name>A0A6G1JNH3_9PLEO</name>
<keyword evidence="3" id="KW-1185">Reference proteome</keyword>
<gene>
    <name evidence="2" type="ORF">K458DRAFT_8521</name>
</gene>
<feature type="compositionally biased region" description="Polar residues" evidence="1">
    <location>
        <begin position="57"/>
        <end position="74"/>
    </location>
</feature>
<sequence>MPVASRSEKDNQRATPASTLIPLQILTNYITAHTRHGPQGEGKKSPIFRNIPCPSQLFPQLSSRHTDGFPSNRSACKPHSRMRLTDPHKNQ</sequence>
<dbReference type="AlphaFoldDB" id="A0A6G1JNH3"/>
<organism evidence="2 3">
    <name type="scientific">Lentithecium fluviatile CBS 122367</name>
    <dbReference type="NCBI Taxonomy" id="1168545"/>
    <lineage>
        <taxon>Eukaryota</taxon>
        <taxon>Fungi</taxon>
        <taxon>Dikarya</taxon>
        <taxon>Ascomycota</taxon>
        <taxon>Pezizomycotina</taxon>
        <taxon>Dothideomycetes</taxon>
        <taxon>Pleosporomycetidae</taxon>
        <taxon>Pleosporales</taxon>
        <taxon>Massarineae</taxon>
        <taxon>Lentitheciaceae</taxon>
        <taxon>Lentithecium</taxon>
    </lineage>
</organism>
<evidence type="ECO:0000256" key="1">
    <source>
        <dbReference type="SAM" id="MobiDB-lite"/>
    </source>
</evidence>
<dbReference type="EMBL" id="MU005569">
    <property type="protein sequence ID" value="KAF2691978.1"/>
    <property type="molecule type" value="Genomic_DNA"/>
</dbReference>
<dbReference type="Proteomes" id="UP000799291">
    <property type="component" value="Unassembled WGS sequence"/>
</dbReference>
<reference evidence="2" key="1">
    <citation type="journal article" date="2020" name="Stud. Mycol.">
        <title>101 Dothideomycetes genomes: a test case for predicting lifestyles and emergence of pathogens.</title>
        <authorList>
            <person name="Haridas S."/>
            <person name="Albert R."/>
            <person name="Binder M."/>
            <person name="Bloem J."/>
            <person name="Labutti K."/>
            <person name="Salamov A."/>
            <person name="Andreopoulos B."/>
            <person name="Baker S."/>
            <person name="Barry K."/>
            <person name="Bills G."/>
            <person name="Bluhm B."/>
            <person name="Cannon C."/>
            <person name="Castanera R."/>
            <person name="Culley D."/>
            <person name="Daum C."/>
            <person name="Ezra D."/>
            <person name="Gonzalez J."/>
            <person name="Henrissat B."/>
            <person name="Kuo A."/>
            <person name="Liang C."/>
            <person name="Lipzen A."/>
            <person name="Lutzoni F."/>
            <person name="Magnuson J."/>
            <person name="Mondo S."/>
            <person name="Nolan M."/>
            <person name="Ohm R."/>
            <person name="Pangilinan J."/>
            <person name="Park H.-J."/>
            <person name="Ramirez L."/>
            <person name="Alfaro M."/>
            <person name="Sun H."/>
            <person name="Tritt A."/>
            <person name="Yoshinaga Y."/>
            <person name="Zwiers L.-H."/>
            <person name="Turgeon B."/>
            <person name="Goodwin S."/>
            <person name="Spatafora J."/>
            <person name="Crous P."/>
            <person name="Grigoriev I."/>
        </authorList>
    </citation>
    <scope>NUCLEOTIDE SEQUENCE</scope>
    <source>
        <strain evidence="2">CBS 122367</strain>
    </source>
</reference>
<evidence type="ECO:0000313" key="3">
    <source>
        <dbReference type="Proteomes" id="UP000799291"/>
    </source>
</evidence>